<sequence>MSNLTSLFLMNADTPDETIREMAEAAASTHTHLSCQLLGPAPALPMYAYGVPPYGGMNIPDNWAELVEEAHQKHRARAEEIETFLADANAPGDVQPVLCVPAEMKRQVARRARVCDIAYLADNLRGTPDIFREAANGVLFHSPIGLMLNRSPMAPAERIFVAWDSSEAAAKAVHVGLPQLKAAKEVTIGCFDPVMTEEMQGVDPGTDVAAWLSHHGCHVTLSQFPSGGREIGKCIQDRAKETGADLVIMGSYGHARLIETVFGGTTHTMIEQTDMPILLAH</sequence>
<evidence type="ECO:0000313" key="3">
    <source>
        <dbReference type="EMBL" id="NEK23636.1"/>
    </source>
</evidence>
<dbReference type="EMBL" id="JAABNT010000009">
    <property type="protein sequence ID" value="NEK23636.1"/>
    <property type="molecule type" value="Genomic_DNA"/>
</dbReference>
<accession>A0A6P0CEU7</accession>
<protein>
    <submittedName>
        <fullName evidence="3">Universal stress protein</fullName>
    </submittedName>
</protein>
<dbReference type="AlphaFoldDB" id="A0A6P0CEU7"/>
<dbReference type="InterPro" id="IPR006016">
    <property type="entry name" value="UspA"/>
</dbReference>
<dbReference type="CDD" id="cd00293">
    <property type="entry name" value="USP-like"/>
    <property type="match status" value="1"/>
</dbReference>
<dbReference type="Proteomes" id="UP000468591">
    <property type="component" value="Unassembled WGS sequence"/>
</dbReference>
<dbReference type="PRINTS" id="PR01438">
    <property type="entry name" value="UNVRSLSTRESS"/>
</dbReference>
<dbReference type="RefSeq" id="WP_164354561.1">
    <property type="nucleotide sequence ID" value="NZ_JAABNT010000009.1"/>
</dbReference>
<evidence type="ECO:0000259" key="2">
    <source>
        <dbReference type="Pfam" id="PF00582"/>
    </source>
</evidence>
<gene>
    <name evidence="3" type="ORF">GV827_14640</name>
</gene>
<reference evidence="3 4" key="1">
    <citation type="submission" date="2020-01" db="EMBL/GenBank/DDBJ databases">
        <title>Sulfitobacter sediminilitoris sp. nov., isolated from a tidal flat.</title>
        <authorList>
            <person name="Park S."/>
            <person name="Yoon J.-H."/>
        </authorList>
    </citation>
    <scope>NUCLEOTIDE SEQUENCE [LARGE SCALE GENOMIC DNA]</scope>
    <source>
        <strain evidence="3 4">JBTF-M27</strain>
    </source>
</reference>
<evidence type="ECO:0000256" key="1">
    <source>
        <dbReference type="ARBA" id="ARBA00008791"/>
    </source>
</evidence>
<dbReference type="InterPro" id="IPR006015">
    <property type="entry name" value="Universal_stress_UspA"/>
</dbReference>
<organism evidence="3 4">
    <name type="scientific">Sulfitobacter sediminilitoris</name>
    <dbReference type="NCBI Taxonomy" id="2698830"/>
    <lineage>
        <taxon>Bacteria</taxon>
        <taxon>Pseudomonadati</taxon>
        <taxon>Pseudomonadota</taxon>
        <taxon>Alphaproteobacteria</taxon>
        <taxon>Rhodobacterales</taxon>
        <taxon>Roseobacteraceae</taxon>
        <taxon>Sulfitobacter</taxon>
    </lineage>
</organism>
<comment type="caution">
    <text evidence="3">The sequence shown here is derived from an EMBL/GenBank/DDBJ whole genome shotgun (WGS) entry which is preliminary data.</text>
</comment>
<dbReference type="Pfam" id="PF00582">
    <property type="entry name" value="Usp"/>
    <property type="match status" value="1"/>
</dbReference>
<dbReference type="Gene3D" id="3.40.50.12370">
    <property type="match status" value="1"/>
</dbReference>
<dbReference type="SUPFAM" id="SSF52402">
    <property type="entry name" value="Adenine nucleotide alpha hydrolases-like"/>
    <property type="match status" value="1"/>
</dbReference>
<feature type="domain" description="UspA" evidence="2">
    <location>
        <begin position="234"/>
        <end position="280"/>
    </location>
</feature>
<keyword evidence="4" id="KW-1185">Reference proteome</keyword>
<evidence type="ECO:0000313" key="4">
    <source>
        <dbReference type="Proteomes" id="UP000468591"/>
    </source>
</evidence>
<name>A0A6P0CEU7_9RHOB</name>
<comment type="similarity">
    <text evidence="1">Belongs to the universal stress protein A family.</text>
</comment>
<proteinExistence type="inferred from homology"/>